<gene>
    <name evidence="3" type="ORF">TCEB3V08_LOCUS10487</name>
</gene>
<reference evidence="3" key="1">
    <citation type="submission" date="2020-11" db="EMBL/GenBank/DDBJ databases">
        <authorList>
            <person name="Tran Van P."/>
        </authorList>
    </citation>
    <scope>NUCLEOTIDE SEQUENCE</scope>
</reference>
<evidence type="ECO:0000259" key="2">
    <source>
        <dbReference type="PROSITE" id="PS51236"/>
    </source>
</evidence>
<dbReference type="InterPro" id="IPR013320">
    <property type="entry name" value="ConA-like_dom_sf"/>
</dbReference>
<proteinExistence type="predicted"/>
<dbReference type="GO" id="GO:0007155">
    <property type="term" value="P:cell adhesion"/>
    <property type="evidence" value="ECO:0007669"/>
    <property type="project" value="InterPro"/>
</dbReference>
<sequence>MATHQLHYFCLSATRGLQPFDCGVLLGLQPLDCGALLSLQAPTILWSNPGIANAILWSDPGIAIALLWSAPGIAASVMTYQTVVLDPEGDSQIDPHWVIYNKGAEIVQTMNSDPGLAVDDDRTCGDTAGCKQRYTSTVGKKLNSQPSIDIDEKPPPVHSTEIRTSISPSSAVELNTTSALANYATEAGFDEFGGVDFEGTFFVDTEIDDDYVGFIFSYQNNHKFYTVMWKKNTQTYWQATPFRAVAEPGIQLKLVNSRTGPGQMMRNSLWHTGDTEEQPMTLGEAAKPVGHNSLDQLLNFTEDGLFRAGVNWSMDGGRPGGLSFARRNRHPRASPRRPHTNPWHPLTGAPLQRQKSAPAVWSDLDAIDRLI</sequence>
<dbReference type="Gene3D" id="2.60.120.200">
    <property type="match status" value="2"/>
</dbReference>
<dbReference type="Pfam" id="PF05735">
    <property type="entry name" value="TSP_C"/>
    <property type="match status" value="1"/>
</dbReference>
<protein>
    <recommendedName>
        <fullName evidence="2">TSP C-terminal domain-containing protein</fullName>
    </recommendedName>
</protein>
<accession>A0A7R9H5X6</accession>
<name>A0A7R9H5X6_TIMCR</name>
<dbReference type="PROSITE" id="PS51236">
    <property type="entry name" value="TSP_CTER"/>
    <property type="match status" value="1"/>
</dbReference>
<feature type="domain" description="TSP C-terminal" evidence="2">
    <location>
        <begin position="78"/>
        <end position="371"/>
    </location>
</feature>
<dbReference type="GO" id="GO:0005509">
    <property type="term" value="F:calcium ion binding"/>
    <property type="evidence" value="ECO:0007669"/>
    <property type="project" value="InterPro"/>
</dbReference>
<dbReference type="AlphaFoldDB" id="A0A7R9H5X6"/>
<evidence type="ECO:0000256" key="1">
    <source>
        <dbReference type="SAM" id="MobiDB-lite"/>
    </source>
</evidence>
<feature type="region of interest" description="Disordered" evidence="1">
    <location>
        <begin position="321"/>
        <end position="357"/>
    </location>
</feature>
<feature type="compositionally biased region" description="Basic residues" evidence="1">
    <location>
        <begin position="326"/>
        <end position="339"/>
    </location>
</feature>
<dbReference type="SUPFAM" id="SSF49899">
    <property type="entry name" value="Concanavalin A-like lectins/glucanases"/>
    <property type="match status" value="2"/>
</dbReference>
<dbReference type="InterPro" id="IPR008859">
    <property type="entry name" value="Thrombospondin_C"/>
</dbReference>
<organism evidence="3">
    <name type="scientific">Timema cristinae</name>
    <name type="common">Walking stick</name>
    <dbReference type="NCBI Taxonomy" id="61476"/>
    <lineage>
        <taxon>Eukaryota</taxon>
        <taxon>Metazoa</taxon>
        <taxon>Ecdysozoa</taxon>
        <taxon>Arthropoda</taxon>
        <taxon>Hexapoda</taxon>
        <taxon>Insecta</taxon>
        <taxon>Pterygota</taxon>
        <taxon>Neoptera</taxon>
        <taxon>Polyneoptera</taxon>
        <taxon>Phasmatodea</taxon>
        <taxon>Timematodea</taxon>
        <taxon>Timematoidea</taxon>
        <taxon>Timematidae</taxon>
        <taxon>Timema</taxon>
    </lineage>
</organism>
<dbReference type="PANTHER" id="PTHR10199">
    <property type="entry name" value="THROMBOSPONDIN"/>
    <property type="match status" value="1"/>
</dbReference>
<dbReference type="EMBL" id="OC321651">
    <property type="protein sequence ID" value="CAD7410411.1"/>
    <property type="molecule type" value="Genomic_DNA"/>
</dbReference>
<dbReference type="PANTHER" id="PTHR10199:SF100">
    <property type="entry name" value="THROMBOSPONDIN, ISOFORM A"/>
    <property type="match status" value="1"/>
</dbReference>
<evidence type="ECO:0000313" key="3">
    <source>
        <dbReference type="EMBL" id="CAD7410411.1"/>
    </source>
</evidence>
<dbReference type="GO" id="GO:0005576">
    <property type="term" value="C:extracellular region"/>
    <property type="evidence" value="ECO:0007669"/>
    <property type="project" value="InterPro"/>
</dbReference>